<dbReference type="InterPro" id="IPR006179">
    <property type="entry name" value="5_nucleotidase/apyrase"/>
</dbReference>
<dbReference type="EnsemblMetazoa" id="XM_022790998">
    <property type="protein sequence ID" value="XP_022646733"/>
    <property type="gene ID" value="LOC111244180"/>
</dbReference>
<evidence type="ECO:0000259" key="4">
    <source>
        <dbReference type="Pfam" id="PF00149"/>
    </source>
</evidence>
<dbReference type="EnsemblMetazoa" id="XM_022790992">
    <property type="protein sequence ID" value="XP_022646727"/>
    <property type="gene ID" value="LOC111244180"/>
</dbReference>
<dbReference type="RefSeq" id="XP_022646727.1">
    <property type="nucleotide sequence ID" value="XM_022790992.1"/>
</dbReference>
<dbReference type="GO" id="GO:0000166">
    <property type="term" value="F:nucleotide binding"/>
    <property type="evidence" value="ECO:0007669"/>
    <property type="project" value="UniProtKB-KW"/>
</dbReference>
<dbReference type="EnsemblMetazoa" id="XM_022791012">
    <property type="protein sequence ID" value="XP_022646747"/>
    <property type="gene ID" value="LOC111244180"/>
</dbReference>
<dbReference type="SUPFAM" id="SSF56300">
    <property type="entry name" value="Metallo-dependent phosphatases"/>
    <property type="match status" value="1"/>
</dbReference>
<dbReference type="InterPro" id="IPR004843">
    <property type="entry name" value="Calcineurin-like_PHP"/>
</dbReference>
<evidence type="ECO:0000256" key="3">
    <source>
        <dbReference type="RuleBase" id="RU362119"/>
    </source>
</evidence>
<dbReference type="GO" id="GO:0009166">
    <property type="term" value="P:nucleotide catabolic process"/>
    <property type="evidence" value="ECO:0007669"/>
    <property type="project" value="InterPro"/>
</dbReference>
<keyword evidence="3" id="KW-0547">Nucleotide-binding</keyword>
<dbReference type="Gene3D" id="3.90.780.10">
    <property type="entry name" value="5'-Nucleotidase, C-terminal domain"/>
    <property type="match status" value="1"/>
</dbReference>
<dbReference type="RefSeq" id="XP_022646767.1">
    <property type="nucleotide sequence ID" value="XM_022791032.1"/>
</dbReference>
<dbReference type="EnsemblMetazoa" id="XM_022791032">
    <property type="protein sequence ID" value="XP_022646767"/>
    <property type="gene ID" value="LOC111244180"/>
</dbReference>
<dbReference type="PANTHER" id="PTHR11575">
    <property type="entry name" value="5'-NUCLEOTIDASE-RELATED"/>
    <property type="match status" value="1"/>
</dbReference>
<dbReference type="OMA" id="GETWYDF"/>
<dbReference type="EnsemblMetazoa" id="XM_022790984">
    <property type="protein sequence ID" value="XP_022646719"/>
    <property type="gene ID" value="LOC111244180"/>
</dbReference>
<dbReference type="InterPro" id="IPR036907">
    <property type="entry name" value="5'-Nucleotdase_C_sf"/>
</dbReference>
<evidence type="ECO:0000256" key="2">
    <source>
        <dbReference type="ARBA" id="ARBA00022729"/>
    </source>
</evidence>
<keyword evidence="7" id="KW-1185">Reference proteome</keyword>
<feature type="domain" description="Calcineurin-like phosphoesterase" evidence="4">
    <location>
        <begin position="8"/>
        <end position="212"/>
    </location>
</feature>
<dbReference type="PANTHER" id="PTHR11575:SF48">
    <property type="entry name" value="5'-NUCLEOTIDASE"/>
    <property type="match status" value="1"/>
</dbReference>
<dbReference type="InParanoid" id="A0A7M7J647"/>
<feature type="domain" description="5'-Nucleotidase C-terminal" evidence="5">
    <location>
        <begin position="284"/>
        <end position="440"/>
    </location>
</feature>
<dbReference type="EnsemblMetazoa" id="XM_022790966">
    <property type="protein sequence ID" value="XP_022646701"/>
    <property type="gene ID" value="LOC111244180"/>
</dbReference>
<dbReference type="AlphaFoldDB" id="A0A7M7J647"/>
<dbReference type="GeneID" id="111244180"/>
<keyword evidence="2" id="KW-0732">Signal</keyword>
<accession>A0A7M7J647</accession>
<name>A0A7M7J647_VARDE</name>
<organism evidence="6 7">
    <name type="scientific">Varroa destructor</name>
    <name type="common">Honeybee mite</name>
    <dbReference type="NCBI Taxonomy" id="109461"/>
    <lineage>
        <taxon>Eukaryota</taxon>
        <taxon>Metazoa</taxon>
        <taxon>Ecdysozoa</taxon>
        <taxon>Arthropoda</taxon>
        <taxon>Chelicerata</taxon>
        <taxon>Arachnida</taxon>
        <taxon>Acari</taxon>
        <taxon>Parasitiformes</taxon>
        <taxon>Mesostigmata</taxon>
        <taxon>Gamasina</taxon>
        <taxon>Dermanyssoidea</taxon>
        <taxon>Varroidae</taxon>
        <taxon>Varroa</taxon>
    </lineage>
</organism>
<dbReference type="RefSeq" id="XP_022646742.1">
    <property type="nucleotide sequence ID" value="XM_022791007.1"/>
</dbReference>
<keyword evidence="3" id="KW-0378">Hydrolase</keyword>
<dbReference type="CDD" id="cd07406">
    <property type="entry name" value="MPP_CG11883_N"/>
    <property type="match status" value="1"/>
</dbReference>
<dbReference type="RefSeq" id="XP_022646757.1">
    <property type="nucleotide sequence ID" value="XM_022791022.1"/>
</dbReference>
<sequence>MAATVMLIHFNDCYNVEAQKTEPVGGATRFCTAVKSLRPFNPLVLFSGDILAPSIMSTFTKGDQMVPVLNSIQTDCAVYGNHDFDFGVDNLIDFKDKCKFPWLMSNVVDNETQKLLADGSEFVILERTGKKFGIIGLVEEEWLATLATIDAEQVEFRDFVTEGRRLARLLKGPNHGCRYVIALTHMRFPNDCRLAENVDEIDLILGGHDHVYEIKKCAGKYIVKSGTDFRQFSKIILTFTVEGPVDVTIEEVNITSKYDEDEDLLQELKKYDAVVQAGKMDEVLGQFSVDLDGRFSSIRTSETNLGNFITDVMLAATHSDLALLNSGTLRSDRVHPKGSFTMRDLVTVLPMMDSLIVLEVTGKQIVGALENGVSLYPRLEGRFPQVSGVSFAFDPRKPAGKRINPDHVKIGDEKLDLNQRYRLVTKMYLYQGKDGYDILKNSLILMAEDESPELCTAVQNHFQAIKMLTGAQEHWHTHHRQSLVALSRRHSVVRMAEEAHHGHNRQPVLIKGGSQDASARRAQFGTRQSSLDNVEHEQAKLSPRVEGRIVVLAREGEAWSAEKQMDKLSLTAHIDDVIPEEALQISSFNEKC</sequence>
<evidence type="ECO:0008006" key="8">
    <source>
        <dbReference type="Google" id="ProtNLM"/>
    </source>
</evidence>
<dbReference type="SUPFAM" id="SSF55816">
    <property type="entry name" value="5'-nucleotidase (syn. UDP-sugar hydrolase), C-terminal domain"/>
    <property type="match status" value="1"/>
</dbReference>
<dbReference type="Proteomes" id="UP000594260">
    <property type="component" value="Unplaced"/>
</dbReference>
<dbReference type="Gene3D" id="3.60.21.10">
    <property type="match status" value="1"/>
</dbReference>
<dbReference type="EnsemblMetazoa" id="XM_022791007">
    <property type="protein sequence ID" value="XP_022646742"/>
    <property type="gene ID" value="LOC111244180"/>
</dbReference>
<reference evidence="6" key="1">
    <citation type="submission" date="2021-01" db="UniProtKB">
        <authorList>
            <consortium name="EnsemblMetazoa"/>
        </authorList>
    </citation>
    <scope>IDENTIFICATION</scope>
</reference>
<dbReference type="GO" id="GO:0016787">
    <property type="term" value="F:hydrolase activity"/>
    <property type="evidence" value="ECO:0007669"/>
    <property type="project" value="UniProtKB-KW"/>
</dbReference>
<evidence type="ECO:0000256" key="1">
    <source>
        <dbReference type="ARBA" id="ARBA00006654"/>
    </source>
</evidence>
<dbReference type="Pfam" id="PF02872">
    <property type="entry name" value="5_nucleotid_C"/>
    <property type="match status" value="1"/>
</dbReference>
<dbReference type="RefSeq" id="XP_022646701.1">
    <property type="nucleotide sequence ID" value="XM_022790966.1"/>
</dbReference>
<protein>
    <recommendedName>
        <fullName evidence="8">5'-nucleotidase</fullName>
    </recommendedName>
</protein>
<evidence type="ECO:0000313" key="7">
    <source>
        <dbReference type="Proteomes" id="UP000594260"/>
    </source>
</evidence>
<proteinExistence type="inferred from homology"/>
<dbReference type="KEGG" id="vde:111244180"/>
<dbReference type="RefSeq" id="XP_022646747.1">
    <property type="nucleotide sequence ID" value="XM_022791012.1"/>
</dbReference>
<comment type="similarity">
    <text evidence="1 3">Belongs to the 5'-nucleotidase family.</text>
</comment>
<evidence type="ECO:0000313" key="6">
    <source>
        <dbReference type="EnsemblMetazoa" id="XP_022646719"/>
    </source>
</evidence>
<dbReference type="RefSeq" id="XP_022646733.1">
    <property type="nucleotide sequence ID" value="XM_022790998.1"/>
</dbReference>
<dbReference type="OrthoDB" id="10252235at2759"/>
<dbReference type="RefSeq" id="XP_022646711.1">
    <property type="nucleotide sequence ID" value="XM_022790976.1"/>
</dbReference>
<dbReference type="Pfam" id="PF00149">
    <property type="entry name" value="Metallophos"/>
    <property type="match status" value="1"/>
</dbReference>
<dbReference type="InterPro" id="IPR029052">
    <property type="entry name" value="Metallo-depent_PP-like"/>
</dbReference>
<dbReference type="FunCoup" id="A0A7M7J647">
    <property type="interactions" value="109"/>
</dbReference>
<dbReference type="EnsemblMetazoa" id="XM_022790976">
    <property type="protein sequence ID" value="XP_022646711"/>
    <property type="gene ID" value="LOC111244180"/>
</dbReference>
<evidence type="ECO:0000259" key="5">
    <source>
        <dbReference type="Pfam" id="PF02872"/>
    </source>
</evidence>
<dbReference type="InterPro" id="IPR041821">
    <property type="entry name" value="CG11883_N"/>
</dbReference>
<dbReference type="EnsemblMetazoa" id="XM_022791022">
    <property type="protein sequence ID" value="XP_022646757"/>
    <property type="gene ID" value="LOC111244180"/>
</dbReference>
<dbReference type="RefSeq" id="XP_022646719.1">
    <property type="nucleotide sequence ID" value="XM_022790984.1"/>
</dbReference>
<dbReference type="PRINTS" id="PR01607">
    <property type="entry name" value="APYRASEFAMLY"/>
</dbReference>
<dbReference type="InterPro" id="IPR008334">
    <property type="entry name" value="5'-Nucleotdase_C"/>
</dbReference>